<keyword evidence="1" id="KW-0614">Plasmid</keyword>
<evidence type="ECO:0000313" key="1">
    <source>
        <dbReference type="EMBL" id="AJS09889.1"/>
    </source>
</evidence>
<protein>
    <submittedName>
        <fullName evidence="1">Uncharacterized protein</fullName>
    </submittedName>
</protein>
<proteinExistence type="predicted"/>
<dbReference type="AlphaFoldDB" id="A0A0D3RM22"/>
<geneLocation type="plasmid" evidence="1">
    <name>pSTM_Phi</name>
</geneLocation>
<dbReference type="EMBL" id="KP763470">
    <property type="protein sequence ID" value="AJS09889.1"/>
    <property type="molecule type" value="Genomic_DNA"/>
</dbReference>
<sequence>MEKFQLMRLKPIAYNLILASLAAVTIPTGQSLLIPETVLTITPSQTIPTPESVPVLLDGMLLDTIQTQPAVPVIPPCLTKALA</sequence>
<accession>A0A0D3RM22</accession>
<name>A0A0D3RM22_SALTM</name>
<organism evidence="1">
    <name type="scientific">Salmonella typhimurium</name>
    <dbReference type="NCBI Taxonomy" id="90371"/>
    <lineage>
        <taxon>Bacteria</taxon>
        <taxon>Pseudomonadati</taxon>
        <taxon>Pseudomonadota</taxon>
        <taxon>Gammaproteobacteria</taxon>
        <taxon>Enterobacterales</taxon>
        <taxon>Enterobacteriaceae</taxon>
        <taxon>Salmonella</taxon>
    </lineage>
</organism>
<reference evidence="1" key="1">
    <citation type="journal article" date="2015" name="FEMS Microbiol. Lett.">
        <title>Characterisation of a large novel phage-like plasmid in Salmonella enterica serovar Typhimurium.</title>
        <authorList>
            <person name="Octavia S."/>
            <person name="Sara J."/>
            <person name="Lan R."/>
        </authorList>
    </citation>
    <scope>NUCLEOTIDE SEQUENCE</scope>
    <source>
        <strain evidence="1">L946</strain>
        <plasmid evidence="1">pSTM_Phi</plasmid>
    </source>
</reference>